<dbReference type="GO" id="GO:0016020">
    <property type="term" value="C:membrane"/>
    <property type="evidence" value="ECO:0007669"/>
    <property type="project" value="UniProtKB-SubCell"/>
</dbReference>
<keyword evidence="6 9" id="KW-0812">Transmembrane</keyword>
<evidence type="ECO:0000256" key="3">
    <source>
        <dbReference type="ARBA" id="ARBA00004991"/>
    </source>
</evidence>
<dbReference type="EMBL" id="BKAG01000029">
    <property type="protein sequence ID" value="GEP44352.1"/>
    <property type="molecule type" value="Genomic_DNA"/>
</dbReference>
<keyword evidence="11" id="KW-1185">Reference proteome</keyword>
<reference evidence="10 11" key="1">
    <citation type="submission" date="2019-07" db="EMBL/GenBank/DDBJ databases">
        <title>Whole genome shotgun sequence of Brevifollis gellanilyticus NBRC 108608.</title>
        <authorList>
            <person name="Hosoyama A."/>
            <person name="Uohara A."/>
            <person name="Ohji S."/>
            <person name="Ichikawa N."/>
        </authorList>
    </citation>
    <scope>NUCLEOTIDE SEQUENCE [LARGE SCALE GENOMIC DNA]</scope>
    <source>
        <strain evidence="10 11">NBRC 108608</strain>
    </source>
</reference>
<evidence type="ECO:0000256" key="9">
    <source>
        <dbReference type="SAM" id="Phobius"/>
    </source>
</evidence>
<evidence type="ECO:0000256" key="1">
    <source>
        <dbReference type="ARBA" id="ARBA00004141"/>
    </source>
</evidence>
<dbReference type="RefSeq" id="WP_146852219.1">
    <property type="nucleotide sequence ID" value="NZ_BKAG01000029.1"/>
</dbReference>
<evidence type="ECO:0000256" key="8">
    <source>
        <dbReference type="ARBA" id="ARBA00023136"/>
    </source>
</evidence>
<dbReference type="GO" id="GO:0006679">
    <property type="term" value="P:glucosylceramide biosynthetic process"/>
    <property type="evidence" value="ECO:0007669"/>
    <property type="project" value="TreeGrafter"/>
</dbReference>
<keyword evidence="7 9" id="KW-1133">Transmembrane helix</keyword>
<comment type="pathway">
    <text evidence="3">Sphingolipid metabolism.</text>
</comment>
<sequence>MSLFVTLISIYAVSLLLRRWLALSYAESLPPLPTQPLPPETLTIAQAILSGDPLLQSRLEANLTTFPDQHFIWLIDESDDEARRIAQSVKHAHLRVELCPPCPDATNPKLWKLEIATRLVKTPYFAVIDDDTTLPTSSAAALVEAAKSCTVATGLPCYQDSGDVSSGLLAQFVNNNSVFTYLGTSRLLPPFTLNGMGYVMRTEELERIEHFKPILHELTDDLALATLVLKLGGSIHQSQAPLHVRTGVRDLSHYFQMMHRWYVFTLLLIKRQSISTQAIIFLLHGLPPILLTSTVMLGVAGGEFGVRFLAVLVTLLTMRLHLFLMLLLFPVLTVLLAYFFTHDRTATVLLLVLGMREIVTREMQKKFFGMPLIRPVVSVLSELIQPVHLVHALAIRTIRWRTRLYKVRDTHGFSAV</sequence>
<comment type="subcellular location">
    <subcellularLocation>
        <location evidence="1">Membrane</location>
        <topology evidence="1">Multi-pass membrane protein</topology>
    </subcellularLocation>
</comment>
<evidence type="ECO:0000256" key="7">
    <source>
        <dbReference type="ARBA" id="ARBA00022989"/>
    </source>
</evidence>
<keyword evidence="8 9" id="KW-0472">Membrane</keyword>
<comment type="pathway">
    <text evidence="2">Lipid metabolism; sphingolipid metabolism.</text>
</comment>
<dbReference type="InterPro" id="IPR029044">
    <property type="entry name" value="Nucleotide-diphossugar_trans"/>
</dbReference>
<keyword evidence="4" id="KW-0328">Glycosyltransferase</keyword>
<feature type="transmembrane region" description="Helical" evidence="9">
    <location>
        <begin position="320"/>
        <end position="340"/>
    </location>
</feature>
<name>A0A512MCB2_9BACT</name>
<dbReference type="InterPro" id="IPR025993">
    <property type="entry name" value="Ceramide_glucosylTrfase"/>
</dbReference>
<dbReference type="AlphaFoldDB" id="A0A512MCB2"/>
<evidence type="ECO:0008006" key="12">
    <source>
        <dbReference type="Google" id="ProtNLM"/>
    </source>
</evidence>
<organism evidence="10 11">
    <name type="scientific">Brevifollis gellanilyticus</name>
    <dbReference type="NCBI Taxonomy" id="748831"/>
    <lineage>
        <taxon>Bacteria</taxon>
        <taxon>Pseudomonadati</taxon>
        <taxon>Verrucomicrobiota</taxon>
        <taxon>Verrucomicrobiia</taxon>
        <taxon>Verrucomicrobiales</taxon>
        <taxon>Verrucomicrobiaceae</taxon>
    </lineage>
</organism>
<dbReference type="GO" id="GO:0008120">
    <property type="term" value="F:ceramide glucosyltransferase activity"/>
    <property type="evidence" value="ECO:0007669"/>
    <property type="project" value="TreeGrafter"/>
</dbReference>
<dbReference type="PANTHER" id="PTHR12726:SF0">
    <property type="entry name" value="CERAMIDE GLUCOSYLTRANSFERASE"/>
    <property type="match status" value="1"/>
</dbReference>
<accession>A0A512MCB2</accession>
<gene>
    <name evidence="10" type="ORF">BGE01nite_36430</name>
</gene>
<dbReference type="Pfam" id="PF13506">
    <property type="entry name" value="Glyco_transf_21"/>
    <property type="match status" value="1"/>
</dbReference>
<evidence type="ECO:0000313" key="10">
    <source>
        <dbReference type="EMBL" id="GEP44352.1"/>
    </source>
</evidence>
<evidence type="ECO:0000256" key="5">
    <source>
        <dbReference type="ARBA" id="ARBA00022679"/>
    </source>
</evidence>
<dbReference type="PANTHER" id="PTHR12726">
    <property type="entry name" value="CERAMIDE GLUCOSYLTRANSFERASE"/>
    <property type="match status" value="1"/>
</dbReference>
<keyword evidence="5" id="KW-0808">Transferase</keyword>
<dbReference type="SUPFAM" id="SSF53448">
    <property type="entry name" value="Nucleotide-diphospho-sugar transferases"/>
    <property type="match status" value="1"/>
</dbReference>
<evidence type="ECO:0000256" key="4">
    <source>
        <dbReference type="ARBA" id="ARBA00022676"/>
    </source>
</evidence>
<dbReference type="Proteomes" id="UP000321577">
    <property type="component" value="Unassembled WGS sequence"/>
</dbReference>
<protein>
    <recommendedName>
        <fullName evidence="12">Ceramide glucosyltransferase</fullName>
    </recommendedName>
</protein>
<feature type="transmembrane region" description="Helical" evidence="9">
    <location>
        <begin position="281"/>
        <end position="300"/>
    </location>
</feature>
<evidence type="ECO:0000256" key="2">
    <source>
        <dbReference type="ARBA" id="ARBA00004760"/>
    </source>
</evidence>
<evidence type="ECO:0000313" key="11">
    <source>
        <dbReference type="Proteomes" id="UP000321577"/>
    </source>
</evidence>
<proteinExistence type="predicted"/>
<dbReference type="OrthoDB" id="3766716at2"/>
<comment type="caution">
    <text evidence="10">The sequence shown here is derived from an EMBL/GenBank/DDBJ whole genome shotgun (WGS) entry which is preliminary data.</text>
</comment>
<evidence type="ECO:0000256" key="6">
    <source>
        <dbReference type="ARBA" id="ARBA00022692"/>
    </source>
</evidence>
<dbReference type="Gene3D" id="3.90.550.10">
    <property type="entry name" value="Spore Coat Polysaccharide Biosynthesis Protein SpsA, Chain A"/>
    <property type="match status" value="1"/>
</dbReference>